<dbReference type="RefSeq" id="WP_067091786.1">
    <property type="nucleotide sequence ID" value="NZ_LWMV01000181.1"/>
</dbReference>
<dbReference type="HAMAP" id="MF_00102">
    <property type="entry name" value="DapB"/>
    <property type="match status" value="1"/>
</dbReference>
<dbReference type="InterPro" id="IPR036291">
    <property type="entry name" value="NAD(P)-bd_dom_sf"/>
</dbReference>
<dbReference type="Gene3D" id="3.40.50.720">
    <property type="entry name" value="NAD(P)-binding Rossmann-like Domain"/>
    <property type="match status" value="1"/>
</dbReference>
<sequence>MLKVAITGATGRMGSGIIKKVIEQDNMDLVAAIEVPNTPFQSKDIGEVIGIGKIGVAIVGAEKLEEILKLSDTDVLIDFTIADAAYGAIEIASKVGVNLIVGTTGFSDEQNKNIKNFIKEGNVKAVISSNMSIGVNVFFKILKDLTPILNDFDIEIIEAHHNQKKDAPSGTAMTAFEIIAKELDRVPADVARYSRQGIVGKRTKEEIGLHAIRGGDIVGDHTVLYIGDGERIEISHKAHSREVFIAGVIRALKYIENAEPGKISDMADVLGIN</sequence>
<dbReference type="FunFam" id="3.30.360.10:FF:000004">
    <property type="entry name" value="4-hydroxy-tetrahydrodipicolinate reductase"/>
    <property type="match status" value="1"/>
</dbReference>
<feature type="active site" description="Proton donor" evidence="13">
    <location>
        <position position="164"/>
    </location>
</feature>
<keyword evidence="5 13" id="KW-0220">Diaminopimelate biosynthesis</keyword>
<organism evidence="16 17">
    <name type="scientific">Methanobrevibacter curvatus</name>
    <dbReference type="NCBI Taxonomy" id="49547"/>
    <lineage>
        <taxon>Archaea</taxon>
        <taxon>Methanobacteriati</taxon>
        <taxon>Methanobacteriota</taxon>
        <taxon>Methanomada group</taxon>
        <taxon>Methanobacteria</taxon>
        <taxon>Methanobacteriales</taxon>
        <taxon>Methanobacteriaceae</taxon>
        <taxon>Methanobrevibacter</taxon>
    </lineage>
</organism>
<gene>
    <name evidence="13 16" type="primary">dapB</name>
    <name evidence="16" type="ORF">MBCUR_13140</name>
</gene>
<dbReference type="NCBIfam" id="TIGR00036">
    <property type="entry name" value="dapB"/>
    <property type="match status" value="1"/>
</dbReference>
<evidence type="ECO:0000259" key="15">
    <source>
        <dbReference type="Pfam" id="PF05173"/>
    </source>
</evidence>
<proteinExistence type="inferred from homology"/>
<comment type="function">
    <text evidence="13">Catalyzes the conversion of 4-hydroxy-tetrahydrodipicolinate (HTPA) to tetrahydrodipicolinate.</text>
</comment>
<feature type="binding site" evidence="13">
    <location>
        <begin position="8"/>
        <end position="13"/>
    </location>
    <ligand>
        <name>NAD(+)</name>
        <dbReference type="ChEBI" id="CHEBI:57540"/>
    </ligand>
</feature>
<keyword evidence="3 13" id="KW-0028">Amino-acid biosynthesis</keyword>
<evidence type="ECO:0000256" key="5">
    <source>
        <dbReference type="ARBA" id="ARBA00022915"/>
    </source>
</evidence>
<dbReference type="CDD" id="cd02274">
    <property type="entry name" value="DHDPR_N"/>
    <property type="match status" value="1"/>
</dbReference>
<feature type="binding site" evidence="13">
    <location>
        <begin position="102"/>
        <end position="104"/>
    </location>
    <ligand>
        <name>NAD(+)</name>
        <dbReference type="ChEBI" id="CHEBI:57540"/>
    </ligand>
</feature>
<keyword evidence="17" id="KW-1185">Reference proteome</keyword>
<dbReference type="GO" id="GO:0016726">
    <property type="term" value="F:oxidoreductase activity, acting on CH or CH2 groups, NAD or NADP as acceptor"/>
    <property type="evidence" value="ECO:0007669"/>
    <property type="project" value="UniProtKB-UniRule"/>
</dbReference>
<keyword evidence="2 13" id="KW-0963">Cytoplasm</keyword>
<dbReference type="AlphaFoldDB" id="A0A166C6Q7"/>
<feature type="binding site" evidence="13">
    <location>
        <begin position="170"/>
        <end position="171"/>
    </location>
    <ligand>
        <name>(S)-2,3,4,5-tetrahydrodipicolinate</name>
        <dbReference type="ChEBI" id="CHEBI:16845"/>
    </ligand>
</feature>
<keyword evidence="6 13" id="KW-0560">Oxidoreductase</keyword>
<protein>
    <recommendedName>
        <fullName evidence="10 13">4-hydroxy-tetrahydrodipicolinate reductase</fullName>
        <shortName evidence="13">HTPA reductase</shortName>
        <ecNumber evidence="10 13">1.17.1.8</ecNumber>
    </recommendedName>
</protein>
<dbReference type="EMBL" id="LWMV01000181">
    <property type="protein sequence ID" value="KZX11727.1"/>
    <property type="molecule type" value="Genomic_DNA"/>
</dbReference>
<evidence type="ECO:0000256" key="3">
    <source>
        <dbReference type="ARBA" id="ARBA00022605"/>
    </source>
</evidence>
<dbReference type="Pfam" id="PF05173">
    <property type="entry name" value="DapB_C"/>
    <property type="match status" value="1"/>
</dbReference>
<evidence type="ECO:0000256" key="9">
    <source>
        <dbReference type="ARBA" id="ARBA00037922"/>
    </source>
</evidence>
<dbReference type="PIRSF" id="PIRSF000161">
    <property type="entry name" value="DHPR"/>
    <property type="match status" value="1"/>
</dbReference>
<dbReference type="EC" id="1.17.1.8" evidence="10 13"/>
<dbReference type="SUPFAM" id="SSF55347">
    <property type="entry name" value="Glyceraldehyde-3-phosphate dehydrogenase-like, C-terminal domain"/>
    <property type="match status" value="1"/>
</dbReference>
<dbReference type="Proteomes" id="UP000077245">
    <property type="component" value="Unassembled WGS sequence"/>
</dbReference>
<dbReference type="PANTHER" id="PTHR20836">
    <property type="entry name" value="DIHYDRODIPICOLINATE REDUCTASE"/>
    <property type="match status" value="1"/>
</dbReference>
<keyword evidence="7 13" id="KW-0520">NAD</keyword>
<evidence type="ECO:0000256" key="10">
    <source>
        <dbReference type="ARBA" id="ARBA00038983"/>
    </source>
</evidence>
<evidence type="ECO:0000313" key="17">
    <source>
        <dbReference type="Proteomes" id="UP000077245"/>
    </source>
</evidence>
<dbReference type="GO" id="GO:0051287">
    <property type="term" value="F:NAD binding"/>
    <property type="evidence" value="ECO:0007669"/>
    <property type="project" value="UniProtKB-UniRule"/>
</dbReference>
<evidence type="ECO:0000313" key="16">
    <source>
        <dbReference type="EMBL" id="KZX11727.1"/>
    </source>
</evidence>
<evidence type="ECO:0000256" key="4">
    <source>
        <dbReference type="ARBA" id="ARBA00022857"/>
    </source>
</evidence>
<comment type="catalytic activity">
    <reaction evidence="11 13">
        <text>(S)-2,3,4,5-tetrahydrodipicolinate + NADP(+) + H2O = (2S,4S)-4-hydroxy-2,3,4,5-tetrahydrodipicolinate + NADPH + H(+)</text>
        <dbReference type="Rhea" id="RHEA:35331"/>
        <dbReference type="ChEBI" id="CHEBI:15377"/>
        <dbReference type="ChEBI" id="CHEBI:15378"/>
        <dbReference type="ChEBI" id="CHEBI:16845"/>
        <dbReference type="ChEBI" id="CHEBI:57783"/>
        <dbReference type="ChEBI" id="CHEBI:58349"/>
        <dbReference type="ChEBI" id="CHEBI:67139"/>
        <dbReference type="EC" id="1.17.1.8"/>
    </reaction>
</comment>
<dbReference type="PANTHER" id="PTHR20836:SF0">
    <property type="entry name" value="4-HYDROXY-TETRAHYDRODIPICOLINATE REDUCTASE 1, CHLOROPLASTIC-RELATED"/>
    <property type="match status" value="1"/>
</dbReference>
<comment type="subcellular location">
    <subcellularLocation>
        <location evidence="13">Cytoplasm</location>
    </subcellularLocation>
</comment>
<dbReference type="SUPFAM" id="SSF51735">
    <property type="entry name" value="NAD(P)-binding Rossmann-fold domains"/>
    <property type="match status" value="1"/>
</dbReference>
<comment type="caution">
    <text evidence="16">The sequence shown here is derived from an EMBL/GenBank/DDBJ whole genome shotgun (WGS) entry which is preliminary data.</text>
</comment>
<name>A0A166C6Q7_9EURY</name>
<evidence type="ECO:0000256" key="6">
    <source>
        <dbReference type="ARBA" id="ARBA00023002"/>
    </source>
</evidence>
<feature type="binding site" evidence="13">
    <location>
        <position position="161"/>
    </location>
    <ligand>
        <name>(S)-2,3,4,5-tetrahydrodipicolinate</name>
        <dbReference type="ChEBI" id="CHEBI:16845"/>
    </ligand>
</feature>
<dbReference type="GO" id="GO:0005737">
    <property type="term" value="C:cytoplasm"/>
    <property type="evidence" value="ECO:0007669"/>
    <property type="project" value="UniProtKB-SubCell"/>
</dbReference>
<comment type="pathway">
    <text evidence="9 13">Amino-acid biosynthesis; L-lysine biosynthesis via DAP pathway; (S)-tetrahydrodipicolinate from L-aspartate: step 4/4.</text>
</comment>
<keyword evidence="8 13" id="KW-0457">Lysine biosynthesis</keyword>
<comment type="caution">
    <text evidence="13">Was originally thought to be a dihydrodipicolinate reductase (DHDPR), catalyzing the conversion of dihydrodipicolinate to tetrahydrodipicolinate. However, it was shown in E.coli that the substrate of the enzymatic reaction is not dihydrodipicolinate (DHDP) but in fact (2S,4S)-4-hydroxy-2,3,4,5-tetrahydrodipicolinic acid (HTPA), the product released by the DapA-catalyzed reaction.</text>
</comment>
<feature type="domain" description="Dihydrodipicolinate reductase N-terminal" evidence="14">
    <location>
        <begin position="3"/>
        <end position="131"/>
    </location>
</feature>
<feature type="domain" description="Dihydrodipicolinate reductase C-terminal" evidence="15">
    <location>
        <begin position="134"/>
        <end position="270"/>
    </location>
</feature>
<dbReference type="InterPro" id="IPR023940">
    <property type="entry name" value="DHDPR_bac"/>
</dbReference>
<evidence type="ECO:0000256" key="8">
    <source>
        <dbReference type="ARBA" id="ARBA00023154"/>
    </source>
</evidence>
<evidence type="ECO:0000256" key="1">
    <source>
        <dbReference type="ARBA" id="ARBA00006642"/>
    </source>
</evidence>
<evidence type="ECO:0000256" key="7">
    <source>
        <dbReference type="ARBA" id="ARBA00023027"/>
    </source>
</evidence>
<evidence type="ECO:0000256" key="13">
    <source>
        <dbReference type="HAMAP-Rule" id="MF_00102"/>
    </source>
</evidence>
<dbReference type="Pfam" id="PF01113">
    <property type="entry name" value="DapB_N"/>
    <property type="match status" value="1"/>
</dbReference>
<accession>A0A166C6Q7</accession>
<reference evidence="16 17" key="1">
    <citation type="submission" date="2016-04" db="EMBL/GenBank/DDBJ databases">
        <title>Genome sequence of Methanobrevibacter curvatus DSM 11111.</title>
        <authorList>
            <person name="Poehlein A."/>
            <person name="Seedorf H."/>
            <person name="Daniel R."/>
        </authorList>
    </citation>
    <scope>NUCLEOTIDE SEQUENCE [LARGE SCALE GENOMIC DNA]</scope>
    <source>
        <strain evidence="16 17">DSM 11111</strain>
    </source>
</reference>
<comment type="similarity">
    <text evidence="1 13">Belongs to the DapB family.</text>
</comment>
<dbReference type="InterPro" id="IPR000846">
    <property type="entry name" value="DapB_N"/>
</dbReference>
<dbReference type="GO" id="GO:0009089">
    <property type="term" value="P:lysine biosynthetic process via diaminopimelate"/>
    <property type="evidence" value="ECO:0007669"/>
    <property type="project" value="UniProtKB-UniRule"/>
</dbReference>
<dbReference type="PROSITE" id="PS01298">
    <property type="entry name" value="DAPB"/>
    <property type="match status" value="1"/>
</dbReference>
<dbReference type="STRING" id="49547.MBCUR_13140"/>
<dbReference type="GO" id="GO:0008839">
    <property type="term" value="F:4-hydroxy-tetrahydrodipicolinate reductase"/>
    <property type="evidence" value="ECO:0007669"/>
    <property type="project" value="UniProtKB-UniRule"/>
</dbReference>
<evidence type="ECO:0000256" key="11">
    <source>
        <dbReference type="ARBA" id="ARBA00049080"/>
    </source>
</evidence>
<dbReference type="InterPro" id="IPR022663">
    <property type="entry name" value="DapB_C"/>
</dbReference>
<feature type="binding site" evidence="13">
    <location>
        <position position="34"/>
    </location>
    <ligand>
        <name>NAD(+)</name>
        <dbReference type="ChEBI" id="CHEBI:57540"/>
    </ligand>
</feature>
<dbReference type="PATRIC" id="fig|49547.3.peg.1407"/>
<evidence type="ECO:0000259" key="14">
    <source>
        <dbReference type="Pfam" id="PF01113"/>
    </source>
</evidence>
<feature type="active site" description="Proton donor/acceptor" evidence="13">
    <location>
        <position position="160"/>
    </location>
</feature>
<dbReference type="InterPro" id="IPR022664">
    <property type="entry name" value="DapB_N_CS"/>
</dbReference>
<comment type="caution">
    <text evidence="13">Lacks conserved residue(s) required for the propagation of feature annotation.</text>
</comment>
<dbReference type="GO" id="GO:0050661">
    <property type="term" value="F:NADP binding"/>
    <property type="evidence" value="ECO:0007669"/>
    <property type="project" value="UniProtKB-UniRule"/>
</dbReference>
<dbReference type="UniPathway" id="UPA00034">
    <property type="reaction ID" value="UER00018"/>
</dbReference>
<keyword evidence="4 13" id="KW-0521">NADP</keyword>
<dbReference type="OrthoDB" id="195035at2157"/>
<comment type="catalytic activity">
    <reaction evidence="12 13">
        <text>(S)-2,3,4,5-tetrahydrodipicolinate + NAD(+) + H2O = (2S,4S)-4-hydroxy-2,3,4,5-tetrahydrodipicolinate + NADH + H(+)</text>
        <dbReference type="Rhea" id="RHEA:35323"/>
        <dbReference type="ChEBI" id="CHEBI:15377"/>
        <dbReference type="ChEBI" id="CHEBI:15378"/>
        <dbReference type="ChEBI" id="CHEBI:16845"/>
        <dbReference type="ChEBI" id="CHEBI:57540"/>
        <dbReference type="ChEBI" id="CHEBI:57945"/>
        <dbReference type="ChEBI" id="CHEBI:67139"/>
        <dbReference type="EC" id="1.17.1.8"/>
    </reaction>
</comment>
<comment type="subunit">
    <text evidence="13">Homotetramer.</text>
</comment>
<dbReference type="GO" id="GO:0019877">
    <property type="term" value="P:diaminopimelate biosynthetic process"/>
    <property type="evidence" value="ECO:0007669"/>
    <property type="project" value="UniProtKB-UniRule"/>
</dbReference>
<feature type="binding site" evidence="13">
    <location>
        <begin position="128"/>
        <end position="131"/>
    </location>
    <ligand>
        <name>NAD(+)</name>
        <dbReference type="ChEBI" id="CHEBI:57540"/>
    </ligand>
</feature>
<evidence type="ECO:0000256" key="12">
    <source>
        <dbReference type="ARBA" id="ARBA00049396"/>
    </source>
</evidence>
<evidence type="ECO:0000256" key="2">
    <source>
        <dbReference type="ARBA" id="ARBA00022490"/>
    </source>
</evidence>
<dbReference type="Gene3D" id="3.30.360.10">
    <property type="entry name" value="Dihydrodipicolinate Reductase, domain 2"/>
    <property type="match status" value="1"/>
</dbReference>